<feature type="domain" description="GINS subunit" evidence="8">
    <location>
        <begin position="67"/>
        <end position="169"/>
    </location>
</feature>
<dbReference type="InterPro" id="IPR036224">
    <property type="entry name" value="GINS_bundle-like_dom_sf"/>
</dbReference>
<keyword evidence="11" id="KW-1185">Reference proteome</keyword>
<evidence type="ECO:0000256" key="1">
    <source>
        <dbReference type="ARBA" id="ARBA00004123"/>
    </source>
</evidence>
<evidence type="ECO:0000256" key="5">
    <source>
        <dbReference type="ARBA" id="ARBA00022829"/>
    </source>
</evidence>
<reference evidence="11" key="1">
    <citation type="submission" date="2016-02" db="EMBL/GenBank/DDBJ databases">
        <title>Comparative genomics of biotechnologically important yeasts.</title>
        <authorList>
            <consortium name="DOE Joint Genome Institute"/>
            <person name="Riley R."/>
            <person name="Haridas S."/>
            <person name="Wolfe K.H."/>
            <person name="Lopes M.R."/>
            <person name="Hittinger C.T."/>
            <person name="Goker M."/>
            <person name="Salamov A."/>
            <person name="Wisecaver J."/>
            <person name="Long T.M."/>
            <person name="Aerts A.L."/>
            <person name="Barry K."/>
            <person name="Choi C."/>
            <person name="Clum A."/>
            <person name="Coughlan A.Y."/>
            <person name="Deshpande S."/>
            <person name="Douglass A.P."/>
            <person name="Hanson S.J."/>
            <person name="Klenk H.-P."/>
            <person name="Labutti K."/>
            <person name="Lapidus A."/>
            <person name="Lindquist E."/>
            <person name="Lipzen A."/>
            <person name="Meier-Kolthoff J.P."/>
            <person name="Ohm R.A."/>
            <person name="Otillar R.P."/>
            <person name="Pangilinan J."/>
            <person name="Peng Y."/>
            <person name="Rokas A."/>
            <person name="Rosa C.A."/>
            <person name="Scheuner C."/>
            <person name="Sibirny A.A."/>
            <person name="Slot J.C."/>
            <person name="Stielow J.B."/>
            <person name="Sun H."/>
            <person name="Kurtzman C.P."/>
            <person name="Blackwell M."/>
            <person name="Jeffries T.W."/>
            <person name="Grigoriev I.V."/>
        </authorList>
    </citation>
    <scope>NUCLEOTIDE SEQUENCE [LARGE SCALE GENOMIC DNA]</scope>
    <source>
        <strain evidence="11">NRRL Y-17796</strain>
    </source>
</reference>
<protein>
    <recommendedName>
        <fullName evidence="3 7">DNA replication complex GINS protein PSF2</fullName>
    </recommendedName>
</protein>
<feature type="domain" description="DNA replication complex GINS protein PSF2 N-terminal" evidence="9">
    <location>
        <begin position="5"/>
        <end position="63"/>
    </location>
</feature>
<dbReference type="CDD" id="cd21694">
    <property type="entry name" value="GINS_B_Psf2"/>
    <property type="match status" value="1"/>
</dbReference>
<keyword evidence="4 7" id="KW-0235">DNA replication</keyword>
<dbReference type="AlphaFoldDB" id="A0A1E4TAC6"/>
<dbReference type="PIRSF" id="PIRSF028998">
    <property type="entry name" value="GINS_Psf2_subgr"/>
    <property type="match status" value="1"/>
</dbReference>
<evidence type="ECO:0000256" key="3">
    <source>
        <dbReference type="ARBA" id="ARBA00015139"/>
    </source>
</evidence>
<dbReference type="GO" id="GO:0007059">
    <property type="term" value="P:chromosome segregation"/>
    <property type="evidence" value="ECO:0007669"/>
    <property type="project" value="UniProtKB-KW"/>
</dbReference>
<proteinExistence type="inferred from homology"/>
<dbReference type="PANTHER" id="PTHR12772:SF0">
    <property type="entry name" value="DNA REPLICATION COMPLEX GINS PROTEIN PSF2"/>
    <property type="match status" value="1"/>
</dbReference>
<gene>
    <name evidence="10" type="ORF">CANCADRAFT_128017</name>
</gene>
<dbReference type="SUPFAM" id="SSF160059">
    <property type="entry name" value="PriA/YqbF domain"/>
    <property type="match status" value="1"/>
</dbReference>
<comment type="subunit">
    <text evidence="7">Component of the GINS complex.</text>
</comment>
<dbReference type="PANTHER" id="PTHR12772">
    <property type="entry name" value="DNA REPLICATION COMPLEX GINS PROTEIN PSF2"/>
    <property type="match status" value="1"/>
</dbReference>
<dbReference type="GO" id="GO:0000811">
    <property type="term" value="C:GINS complex"/>
    <property type="evidence" value="ECO:0007669"/>
    <property type="project" value="TreeGrafter"/>
</dbReference>
<accession>A0A1E4TAC6</accession>
<dbReference type="Gene3D" id="1.20.58.1020">
    <property type="match status" value="1"/>
</dbReference>
<dbReference type="EMBL" id="KV453843">
    <property type="protein sequence ID" value="ODV88735.1"/>
    <property type="molecule type" value="Genomic_DNA"/>
</dbReference>
<evidence type="ECO:0000313" key="11">
    <source>
        <dbReference type="Proteomes" id="UP000095023"/>
    </source>
</evidence>
<dbReference type="Proteomes" id="UP000095023">
    <property type="component" value="Unassembled WGS sequence"/>
</dbReference>
<dbReference type="InterPro" id="IPR056784">
    <property type="entry name" value="PSF2_N"/>
</dbReference>
<organism evidence="10 11">
    <name type="scientific">Tortispora caseinolytica NRRL Y-17796</name>
    <dbReference type="NCBI Taxonomy" id="767744"/>
    <lineage>
        <taxon>Eukaryota</taxon>
        <taxon>Fungi</taxon>
        <taxon>Dikarya</taxon>
        <taxon>Ascomycota</taxon>
        <taxon>Saccharomycotina</taxon>
        <taxon>Trigonopsidomycetes</taxon>
        <taxon>Trigonopsidales</taxon>
        <taxon>Trigonopsidaceae</taxon>
        <taxon>Tortispora</taxon>
    </lineage>
</organism>
<dbReference type="GO" id="GO:0000727">
    <property type="term" value="P:double-strand break repair via break-induced replication"/>
    <property type="evidence" value="ECO:0007669"/>
    <property type="project" value="TreeGrafter"/>
</dbReference>
<dbReference type="Pfam" id="PF25005">
    <property type="entry name" value="PSF2_N"/>
    <property type="match status" value="1"/>
</dbReference>
<evidence type="ECO:0000256" key="6">
    <source>
        <dbReference type="ARBA" id="ARBA00023242"/>
    </source>
</evidence>
<keyword evidence="6 7" id="KW-0539">Nucleus</keyword>
<evidence type="ECO:0000256" key="2">
    <source>
        <dbReference type="ARBA" id="ARBA00010565"/>
    </source>
</evidence>
<dbReference type="InterPro" id="IPR021151">
    <property type="entry name" value="GINS_A"/>
</dbReference>
<evidence type="ECO:0000259" key="9">
    <source>
        <dbReference type="Pfam" id="PF25005"/>
    </source>
</evidence>
<dbReference type="FunFam" id="1.20.58.1020:FF:000001">
    <property type="entry name" value="DNA replication complex GINS protein PSF2"/>
    <property type="match status" value="1"/>
</dbReference>
<dbReference type="SUPFAM" id="SSF158573">
    <property type="entry name" value="GINS helical bundle-like"/>
    <property type="match status" value="1"/>
</dbReference>
<dbReference type="Pfam" id="PF05916">
    <property type="entry name" value="Sld5"/>
    <property type="match status" value="1"/>
</dbReference>
<dbReference type="InterPro" id="IPR007257">
    <property type="entry name" value="GINS_Psf2"/>
</dbReference>
<dbReference type="Gene3D" id="3.40.5.50">
    <property type="match status" value="1"/>
</dbReference>
<evidence type="ECO:0000313" key="10">
    <source>
        <dbReference type="EMBL" id="ODV88735.1"/>
    </source>
</evidence>
<sequence>MEHSAATVSYLAEEQLVSIVPRQSMDSITLIGRSMPALRPLVRQEVPLWLALLLKRHGKCSIVAPAWLDIENLKHIYEQEQANRNRFSELPEHWIETSELLLNEAADDISSEPHTIRALLQDLKEIRQSKAREGMGQLTSSYIQLDNLGRMEIHELRGFMTGIMRQLHKLDSFIEQPTSDYEDD</sequence>
<dbReference type="OrthoDB" id="1938138at2759"/>
<evidence type="ECO:0000259" key="8">
    <source>
        <dbReference type="Pfam" id="PF05916"/>
    </source>
</evidence>
<dbReference type="GO" id="GO:0033260">
    <property type="term" value="P:nuclear DNA replication"/>
    <property type="evidence" value="ECO:0007669"/>
    <property type="project" value="EnsemblFungi"/>
</dbReference>
<comment type="similarity">
    <text evidence="2 7">Belongs to the GINS2/PSF2 family.</text>
</comment>
<keyword evidence="5" id="KW-0159">Chromosome partition</keyword>
<evidence type="ECO:0000256" key="7">
    <source>
        <dbReference type="PIRNR" id="PIRNR028998"/>
    </source>
</evidence>
<dbReference type="FunFam" id="3.40.5.50:FF:000001">
    <property type="entry name" value="DNA replication complex GINS protein PSF2"/>
    <property type="match status" value="1"/>
</dbReference>
<evidence type="ECO:0000256" key="4">
    <source>
        <dbReference type="ARBA" id="ARBA00022705"/>
    </source>
</evidence>
<comment type="subcellular location">
    <subcellularLocation>
        <location evidence="1 7">Nucleus</location>
    </subcellularLocation>
</comment>
<name>A0A1E4TAC6_9ASCO</name>
<dbReference type="GO" id="GO:0000785">
    <property type="term" value="C:chromatin"/>
    <property type="evidence" value="ECO:0007669"/>
    <property type="project" value="EnsemblFungi"/>
</dbReference>
<dbReference type="CDD" id="cd11712">
    <property type="entry name" value="GINS_A_psf2"/>
    <property type="match status" value="1"/>
</dbReference>